<proteinExistence type="predicted"/>
<feature type="transmembrane region" description="Helical" evidence="2">
    <location>
        <begin position="222"/>
        <end position="246"/>
    </location>
</feature>
<dbReference type="PROSITE" id="PS00022">
    <property type="entry name" value="EGF_1"/>
    <property type="match status" value="1"/>
</dbReference>
<evidence type="ECO:0000259" key="4">
    <source>
        <dbReference type="PROSITE" id="PS00022"/>
    </source>
</evidence>
<keyword evidence="2" id="KW-0812">Transmembrane</keyword>
<feature type="region of interest" description="Disordered" evidence="1">
    <location>
        <begin position="689"/>
        <end position="709"/>
    </location>
</feature>
<feature type="compositionally biased region" description="Low complexity" evidence="1">
    <location>
        <begin position="812"/>
        <end position="824"/>
    </location>
</feature>
<feature type="region of interest" description="Disordered" evidence="1">
    <location>
        <begin position="869"/>
        <end position="893"/>
    </location>
</feature>
<evidence type="ECO:0000313" key="5">
    <source>
        <dbReference type="EMBL" id="GFO09628.1"/>
    </source>
</evidence>
<keyword evidence="3" id="KW-0732">Signal</keyword>
<feature type="compositionally biased region" description="Polar residues" evidence="1">
    <location>
        <begin position="689"/>
        <end position="703"/>
    </location>
</feature>
<dbReference type="EMBL" id="BLXT01004113">
    <property type="protein sequence ID" value="GFO09628.1"/>
    <property type="molecule type" value="Genomic_DNA"/>
</dbReference>
<feature type="region of interest" description="Disordered" evidence="1">
    <location>
        <begin position="744"/>
        <end position="766"/>
    </location>
</feature>
<dbReference type="InterPro" id="IPR000742">
    <property type="entry name" value="EGF"/>
</dbReference>
<evidence type="ECO:0000313" key="6">
    <source>
        <dbReference type="Proteomes" id="UP000735302"/>
    </source>
</evidence>
<feature type="signal peptide" evidence="3">
    <location>
        <begin position="1"/>
        <end position="35"/>
    </location>
</feature>
<keyword evidence="2" id="KW-1133">Transmembrane helix</keyword>
<feature type="region of interest" description="Disordered" evidence="1">
    <location>
        <begin position="787"/>
        <end position="830"/>
    </location>
</feature>
<accession>A0AAV4ASS1</accession>
<feature type="compositionally biased region" description="Basic residues" evidence="1">
    <location>
        <begin position="875"/>
        <end position="886"/>
    </location>
</feature>
<reference evidence="5 6" key="1">
    <citation type="journal article" date="2021" name="Elife">
        <title>Chloroplast acquisition without the gene transfer in kleptoplastic sea slugs, Plakobranchus ocellatus.</title>
        <authorList>
            <person name="Maeda T."/>
            <person name="Takahashi S."/>
            <person name="Yoshida T."/>
            <person name="Shimamura S."/>
            <person name="Takaki Y."/>
            <person name="Nagai Y."/>
            <person name="Toyoda A."/>
            <person name="Suzuki Y."/>
            <person name="Arimoto A."/>
            <person name="Ishii H."/>
            <person name="Satoh N."/>
            <person name="Nishiyama T."/>
            <person name="Hasebe M."/>
            <person name="Maruyama T."/>
            <person name="Minagawa J."/>
            <person name="Obokata J."/>
            <person name="Shigenobu S."/>
        </authorList>
    </citation>
    <scope>NUCLEOTIDE SEQUENCE [LARGE SCALE GENOMIC DNA]</scope>
</reference>
<dbReference type="AlphaFoldDB" id="A0AAV4ASS1"/>
<gene>
    <name evidence="5" type="ORF">PoB_003613300</name>
</gene>
<keyword evidence="2" id="KW-0472">Membrane</keyword>
<protein>
    <recommendedName>
        <fullName evidence="4">EGF-like domain-containing protein</fullName>
    </recommendedName>
</protein>
<keyword evidence="6" id="KW-1185">Reference proteome</keyword>
<evidence type="ECO:0000256" key="3">
    <source>
        <dbReference type="SAM" id="SignalP"/>
    </source>
</evidence>
<comment type="caution">
    <text evidence="5">The sequence shown here is derived from an EMBL/GenBank/DDBJ whole genome shotgun (WGS) entry which is preliminary data.</text>
</comment>
<sequence>MSKRPAARMRISCRLLSHHISLIFCFLSMFSVYSAEMIYNSIFDTDTNGNFTCGHLDCQNSNPCIRSVINSSQSSAKSEGSARCLCRGKWAGSRCQLELRLSLSTISSRGAVMTLRGAVPFAASASSSSFSDFEILHLEEFTIFLWPLNSSNVCLLLQLFPQDIENGNIRVKGLERGQGYLACIANGHIDSCSFYTHSSSETLALESNCINLITPFEDSTPLAIEVIILPCAVVIFLVFLAAILYLHRRTLLLQMCLHILRCRCCKHCRTKYRLKQSRLNRCERRPKREVSGDFLMPEDIPVDFEEFEAENNMSSPIYSCDATFSMQSNTLLSESRSLPCTPYAFNMDGKDTDFLYENQNLISPIYSPQGHNVMKLAFLEDDLGPDYSTQQCSQYLEHMEPCNETFAYLSQPKDTSSYIGSKAERLDSKQKALCQKSVYRQDYRSQPDINTLPYSEPITHFTSPFMPSTQSFLPKITARHQRPLSFSCYGSRHTGFLPTSFNETLTSNQQDADLFHRPRGAISTGFSLTSKSIHVNTLSTGKDISPEIEYSDASGDYRYPPLSDLGEYHFDQNRWKPRIRHSHSFIGHNVDYRHPKLSKSARYNRPFSLPANHAIQMPFLISPVKNQPSVYANHHPIFYNNSARPPTNNLLSLNMPHRNKYRHSLDRGGIDSQLSLNRQNFNIAPFSSSQQNLETGQEETNQIPRDPSQDQMFLPNTLPRSLKPKFSQHRVTFDSDSAYTDHFASNTLPRAHKSKLSVPLNSPRRPEHLSLRTNALSLFPQPKQFLLGSCHPPEVDPGTHQKPMPSIRKLSDGSLSTSGSSSKSSKGKPVKSLISHFENNIFFRKTPRPTKTKDDQQEFLDLQSPLAEERMEGRTKRHKVGKKKSRSSSFKKNTRKDFTSLADNSFKCFFEKDNGEPTQGNGEYKPVPITLTVLSTCEEPLNKSDTEADSAISITKSVSRSTGQCPVFASNNSISCFAEDAINLVTPFLTEEASSSHDDDEEDTYNDVLSIQASSETLRTEYEGETQCGANGNSKTDNMQAEQYSVECLESEMQPLQQFKSDLGYENAEPKEWEIML</sequence>
<organism evidence="5 6">
    <name type="scientific">Plakobranchus ocellatus</name>
    <dbReference type="NCBI Taxonomy" id="259542"/>
    <lineage>
        <taxon>Eukaryota</taxon>
        <taxon>Metazoa</taxon>
        <taxon>Spiralia</taxon>
        <taxon>Lophotrochozoa</taxon>
        <taxon>Mollusca</taxon>
        <taxon>Gastropoda</taxon>
        <taxon>Heterobranchia</taxon>
        <taxon>Euthyneura</taxon>
        <taxon>Panpulmonata</taxon>
        <taxon>Sacoglossa</taxon>
        <taxon>Placobranchoidea</taxon>
        <taxon>Plakobranchidae</taxon>
        <taxon>Plakobranchus</taxon>
    </lineage>
</organism>
<dbReference type="Proteomes" id="UP000735302">
    <property type="component" value="Unassembled WGS sequence"/>
</dbReference>
<name>A0AAV4ASS1_9GAST</name>
<evidence type="ECO:0000256" key="2">
    <source>
        <dbReference type="SAM" id="Phobius"/>
    </source>
</evidence>
<feature type="chain" id="PRO_5043752612" description="EGF-like domain-containing protein" evidence="3">
    <location>
        <begin position="36"/>
        <end position="1077"/>
    </location>
</feature>
<evidence type="ECO:0000256" key="1">
    <source>
        <dbReference type="SAM" id="MobiDB-lite"/>
    </source>
</evidence>
<feature type="domain" description="EGF-like" evidence="4">
    <location>
        <begin position="84"/>
        <end position="95"/>
    </location>
</feature>